<keyword evidence="3" id="KW-1185">Reference proteome</keyword>
<proteinExistence type="predicted"/>
<gene>
    <name evidence="2" type="ORF">SAMN00808754_2123</name>
</gene>
<dbReference type="Gene3D" id="3.10.20.880">
    <property type="match status" value="1"/>
</dbReference>
<evidence type="ECO:0000313" key="2">
    <source>
        <dbReference type="EMBL" id="SMB98093.1"/>
    </source>
</evidence>
<evidence type="ECO:0000259" key="1">
    <source>
        <dbReference type="PROSITE" id="PS51085"/>
    </source>
</evidence>
<dbReference type="STRING" id="698762.SAMN00808754_2123"/>
<dbReference type="InterPro" id="IPR040506">
    <property type="entry name" value="RACo_linker"/>
</dbReference>
<dbReference type="Pfam" id="PF00111">
    <property type="entry name" value="Fer2"/>
    <property type="match status" value="1"/>
</dbReference>
<dbReference type="PANTHER" id="PTHR42895">
    <property type="entry name" value="IRON-SULFUR CLUSTER-BINDING PROTEIN-RELATED"/>
    <property type="match status" value="1"/>
</dbReference>
<name>A0A1W1VXX3_9FIRM</name>
<dbReference type="OrthoDB" id="9810588at2"/>
<evidence type="ECO:0000313" key="3">
    <source>
        <dbReference type="Proteomes" id="UP000192569"/>
    </source>
</evidence>
<dbReference type="InterPro" id="IPR043129">
    <property type="entry name" value="ATPase_NBD"/>
</dbReference>
<dbReference type="SUPFAM" id="SSF53067">
    <property type="entry name" value="Actin-like ATPase domain"/>
    <property type="match status" value="1"/>
</dbReference>
<reference evidence="2 3" key="1">
    <citation type="submission" date="2017-04" db="EMBL/GenBank/DDBJ databases">
        <authorList>
            <person name="Afonso C.L."/>
            <person name="Miller P.J."/>
            <person name="Scott M.A."/>
            <person name="Spackman E."/>
            <person name="Goraichik I."/>
            <person name="Dimitrov K.M."/>
            <person name="Suarez D.L."/>
            <person name="Swayne D.E."/>
        </authorList>
    </citation>
    <scope>NUCLEOTIDE SEQUENCE [LARGE SCALE GENOMIC DNA]</scope>
    <source>
        <strain evidence="2 3">ToBE</strain>
    </source>
</reference>
<protein>
    <submittedName>
        <fullName evidence="2">Uncharacterized 2Fe-2 and 4Fe-4S clusters-containing protein, contains DUF4445 domain</fullName>
    </submittedName>
</protein>
<dbReference type="RefSeq" id="WP_084665689.1">
    <property type="nucleotide sequence ID" value="NZ_LT838272.1"/>
</dbReference>
<accession>A0A1W1VXX3</accession>
<dbReference type="PROSITE" id="PS51085">
    <property type="entry name" value="2FE2S_FER_2"/>
    <property type="match status" value="1"/>
</dbReference>
<dbReference type="SUPFAM" id="SSF54292">
    <property type="entry name" value="2Fe-2S ferredoxin-like"/>
    <property type="match status" value="1"/>
</dbReference>
<organism evidence="2 3">
    <name type="scientific">Thermanaeromonas toyohensis ToBE</name>
    <dbReference type="NCBI Taxonomy" id="698762"/>
    <lineage>
        <taxon>Bacteria</taxon>
        <taxon>Bacillati</taxon>
        <taxon>Bacillota</taxon>
        <taxon>Clostridia</taxon>
        <taxon>Neomoorellales</taxon>
        <taxon>Neomoorellaceae</taxon>
        <taxon>Thermanaeromonas</taxon>
    </lineage>
</organism>
<dbReference type="InterPro" id="IPR036010">
    <property type="entry name" value="2Fe-2S_ferredoxin-like_sf"/>
</dbReference>
<dbReference type="InterPro" id="IPR027980">
    <property type="entry name" value="RACo_C"/>
</dbReference>
<sequence length="637" mass="68685">MEEYRVTFWPEGIEISVPAGTTLLEAAAEAGIALKSTCGGQGSCGRCVVRVKEGHVASEPARRKLSLPGEGYVLACRTKVLGDVQVEVPKDSRLDEHQVLLDDKQGASVESPCTLQPLCEVVSLELEPPTLTENASDWSRVQTALRRYFPETSIKVSLSTLQELAEALRQADWRVAVSLARLNGQAEVIRVTSANEKDIYGVAIDLGTTTVAVALVDLIKGRIIAQGGTYNRQSRFGDDVISRIIYATTTEQGLKELQEAALASINEVISELLKEKGISYQQVVAASLAGNTTMTHLFLGLTPKYVRLQPYIPTATEFPLVRAGETGLNIHPSAPVLVFPSVASYVGGDIVSGALFTGIAKSQELVLFVDIGTNGEMVLGNSDWLISCACSAGPAFEGGGITFGMRAMKGAIEGVEIDPATLEVKWRVIGRTKPMGICGSGLIDALAKLRRAGIIDRTGNFQEVPTPRLRRTDEGCEFVLAWKEESGNGQDIVLTEGDIKTLIRSKGAVFAGIMSLLKTVQLKLDTIDKIIIAGGFGNYLNIPNAIEIGLLPDLPLDRYIFAGNTSLKGAIEVLLCRDKWEEAREIGRKLTYLELSVGNLFMEEFVSALFLPHTDLNLFPSVASYAPKYAPGERVAG</sequence>
<dbReference type="Pfam" id="PF14574">
    <property type="entry name" value="RACo_C_ter"/>
    <property type="match status" value="1"/>
</dbReference>
<dbReference type="InterPro" id="IPR042259">
    <property type="entry name" value="Raco-like_middle_sf"/>
</dbReference>
<dbReference type="Proteomes" id="UP000192569">
    <property type="component" value="Chromosome I"/>
</dbReference>
<dbReference type="AlphaFoldDB" id="A0A1W1VXX3"/>
<dbReference type="Pfam" id="PF17650">
    <property type="entry name" value="RACo_linker"/>
    <property type="match status" value="1"/>
</dbReference>
<dbReference type="Pfam" id="PF17651">
    <property type="entry name" value="Raco_middle"/>
    <property type="match status" value="1"/>
</dbReference>
<dbReference type="Gene3D" id="3.30.420.480">
    <property type="entry name" value="Domain of unknown function (DUF4445)"/>
    <property type="match status" value="1"/>
</dbReference>
<dbReference type="Gene3D" id="3.10.20.30">
    <property type="match status" value="1"/>
</dbReference>
<dbReference type="InterPro" id="IPR041414">
    <property type="entry name" value="Raco-like_middle"/>
</dbReference>
<dbReference type="EMBL" id="LT838272">
    <property type="protein sequence ID" value="SMB98093.1"/>
    <property type="molecule type" value="Genomic_DNA"/>
</dbReference>
<dbReference type="InterPro" id="IPR001041">
    <property type="entry name" value="2Fe-2S_ferredoxin-type"/>
</dbReference>
<dbReference type="CDD" id="cd00207">
    <property type="entry name" value="fer2"/>
    <property type="match status" value="1"/>
</dbReference>
<dbReference type="InterPro" id="IPR052911">
    <property type="entry name" value="Corrinoid_activation_enz"/>
</dbReference>
<dbReference type="InterPro" id="IPR012675">
    <property type="entry name" value="Beta-grasp_dom_sf"/>
</dbReference>
<feature type="domain" description="2Fe-2S ferredoxin-type" evidence="1">
    <location>
        <begin position="4"/>
        <end position="92"/>
    </location>
</feature>
<dbReference type="PANTHER" id="PTHR42895:SF2">
    <property type="entry name" value="IRON-SULFUR CLUSTER PROTEIN"/>
    <property type="match status" value="1"/>
</dbReference>
<dbReference type="GO" id="GO:0051536">
    <property type="term" value="F:iron-sulfur cluster binding"/>
    <property type="evidence" value="ECO:0007669"/>
    <property type="project" value="InterPro"/>
</dbReference>